<accession>G7J7K0</accession>
<dbReference type="Proteomes" id="UP000002051">
    <property type="component" value="Chromosome 3"/>
</dbReference>
<name>G7J7K0_MEDTR</name>
<dbReference type="EnsemblPlants" id="AES73371">
    <property type="protein sequence ID" value="AES73371"/>
    <property type="gene ID" value="MTR_3g104110"/>
</dbReference>
<protein>
    <submittedName>
        <fullName evidence="3">Transmembrane protein, putative</fullName>
    </submittedName>
</protein>
<sequence>MASSKVILLAVVTSVHATDAPAPSPASPATAISPSFIVGCVTAATALVFHSSLRI</sequence>
<reference evidence="3 5" key="1">
    <citation type="journal article" date="2011" name="Nature">
        <title>The Medicago genome provides insight into the evolution of rhizobial symbioses.</title>
        <authorList>
            <person name="Young N.D."/>
            <person name="Debelle F."/>
            <person name="Oldroyd G.E."/>
            <person name="Geurts R."/>
            <person name="Cannon S.B."/>
            <person name="Udvardi M.K."/>
            <person name="Benedito V.A."/>
            <person name="Mayer K.F."/>
            <person name="Gouzy J."/>
            <person name="Schoof H."/>
            <person name="Van de Peer Y."/>
            <person name="Proost S."/>
            <person name="Cook D.R."/>
            <person name="Meyers B.C."/>
            <person name="Spannagl M."/>
            <person name="Cheung F."/>
            <person name="De Mita S."/>
            <person name="Krishnakumar V."/>
            <person name="Gundlach H."/>
            <person name="Zhou S."/>
            <person name="Mudge J."/>
            <person name="Bharti A.K."/>
            <person name="Murray J.D."/>
            <person name="Naoumkina M.A."/>
            <person name="Rosen B."/>
            <person name="Silverstein K.A."/>
            <person name="Tang H."/>
            <person name="Rombauts S."/>
            <person name="Zhao P.X."/>
            <person name="Zhou P."/>
            <person name="Barbe V."/>
            <person name="Bardou P."/>
            <person name="Bechner M."/>
            <person name="Bellec A."/>
            <person name="Berger A."/>
            <person name="Berges H."/>
            <person name="Bidwell S."/>
            <person name="Bisseling T."/>
            <person name="Choisne N."/>
            <person name="Couloux A."/>
            <person name="Denny R."/>
            <person name="Deshpande S."/>
            <person name="Dai X."/>
            <person name="Doyle J.J."/>
            <person name="Dudez A.M."/>
            <person name="Farmer A.D."/>
            <person name="Fouteau S."/>
            <person name="Franken C."/>
            <person name="Gibelin C."/>
            <person name="Gish J."/>
            <person name="Goldstein S."/>
            <person name="Gonzalez A.J."/>
            <person name="Green P.J."/>
            <person name="Hallab A."/>
            <person name="Hartog M."/>
            <person name="Hua A."/>
            <person name="Humphray S.J."/>
            <person name="Jeong D.H."/>
            <person name="Jing Y."/>
            <person name="Jocker A."/>
            <person name="Kenton S.M."/>
            <person name="Kim D.J."/>
            <person name="Klee K."/>
            <person name="Lai H."/>
            <person name="Lang C."/>
            <person name="Lin S."/>
            <person name="Macmil S.L."/>
            <person name="Magdelenat G."/>
            <person name="Matthews L."/>
            <person name="McCorrison J."/>
            <person name="Monaghan E.L."/>
            <person name="Mun J.H."/>
            <person name="Najar F.Z."/>
            <person name="Nicholson C."/>
            <person name="Noirot C."/>
            <person name="O'Bleness M."/>
            <person name="Paule C.R."/>
            <person name="Poulain J."/>
            <person name="Prion F."/>
            <person name="Qin B."/>
            <person name="Qu C."/>
            <person name="Retzel E.F."/>
            <person name="Riddle C."/>
            <person name="Sallet E."/>
            <person name="Samain S."/>
            <person name="Samson N."/>
            <person name="Sanders I."/>
            <person name="Saurat O."/>
            <person name="Scarpelli C."/>
            <person name="Schiex T."/>
            <person name="Segurens B."/>
            <person name="Severin A.J."/>
            <person name="Sherrier D.J."/>
            <person name="Shi R."/>
            <person name="Sims S."/>
            <person name="Singer S.R."/>
            <person name="Sinharoy S."/>
            <person name="Sterck L."/>
            <person name="Viollet A."/>
            <person name="Wang B.B."/>
            <person name="Wang K."/>
            <person name="Wang M."/>
            <person name="Wang X."/>
            <person name="Warfsmann J."/>
            <person name="Weissenbach J."/>
            <person name="White D.D."/>
            <person name="White J.D."/>
            <person name="Wiley G.B."/>
            <person name="Wincker P."/>
            <person name="Xing Y."/>
            <person name="Yang L."/>
            <person name="Yao Z."/>
            <person name="Ying F."/>
            <person name="Zhai J."/>
            <person name="Zhou L."/>
            <person name="Zuber A."/>
            <person name="Denarie J."/>
            <person name="Dixon R.A."/>
            <person name="May G.D."/>
            <person name="Schwartz D.C."/>
            <person name="Rogers J."/>
            <person name="Quetier F."/>
            <person name="Town C.D."/>
            <person name="Roe B.A."/>
        </authorList>
    </citation>
    <scope>NUCLEOTIDE SEQUENCE [LARGE SCALE GENOMIC DNA]</scope>
    <source>
        <strain evidence="3">A17</strain>
        <strain evidence="4 5">cv. Jemalong A17</strain>
    </source>
</reference>
<dbReference type="HOGENOM" id="CLU_194211_0_0_1"/>
<dbReference type="AlphaFoldDB" id="G7J7K0"/>
<evidence type="ECO:0000313" key="4">
    <source>
        <dbReference type="EnsemblPlants" id="AES73371"/>
    </source>
</evidence>
<keyword evidence="1 3" id="KW-0812">Transmembrane</keyword>
<feature type="chain" id="PRO_5014572733" evidence="2">
    <location>
        <begin position="18"/>
        <end position="55"/>
    </location>
</feature>
<reference evidence="4" key="3">
    <citation type="submission" date="2015-04" db="UniProtKB">
        <authorList>
            <consortium name="EnsemblPlants"/>
        </authorList>
    </citation>
    <scope>IDENTIFICATION</scope>
    <source>
        <strain evidence="4">cv. Jemalong A17</strain>
    </source>
</reference>
<proteinExistence type="predicted"/>
<keyword evidence="1" id="KW-0472">Membrane</keyword>
<keyword evidence="5" id="KW-1185">Reference proteome</keyword>
<evidence type="ECO:0000313" key="3">
    <source>
        <dbReference type="EMBL" id="AES73371.1"/>
    </source>
</evidence>
<feature type="transmembrane region" description="Helical" evidence="1">
    <location>
        <begin position="27"/>
        <end position="49"/>
    </location>
</feature>
<evidence type="ECO:0000256" key="1">
    <source>
        <dbReference type="SAM" id="Phobius"/>
    </source>
</evidence>
<evidence type="ECO:0000313" key="5">
    <source>
        <dbReference type="Proteomes" id="UP000002051"/>
    </source>
</evidence>
<evidence type="ECO:0000256" key="2">
    <source>
        <dbReference type="SAM" id="SignalP"/>
    </source>
</evidence>
<reference evidence="3 5" key="2">
    <citation type="journal article" date="2014" name="BMC Genomics">
        <title>An improved genome release (version Mt4.0) for the model legume Medicago truncatula.</title>
        <authorList>
            <person name="Tang H."/>
            <person name="Krishnakumar V."/>
            <person name="Bidwell S."/>
            <person name="Rosen B."/>
            <person name="Chan A."/>
            <person name="Zhou S."/>
            <person name="Gentzbittel L."/>
            <person name="Childs K.L."/>
            <person name="Yandell M."/>
            <person name="Gundlach H."/>
            <person name="Mayer K.F."/>
            <person name="Schwartz D.C."/>
            <person name="Town C.D."/>
        </authorList>
    </citation>
    <scope>GENOME REANNOTATION</scope>
    <source>
        <strain evidence="4 5">cv. Jemalong A17</strain>
    </source>
</reference>
<gene>
    <name evidence="3" type="ordered locus">MTR_3g104110</name>
</gene>
<dbReference type="PaxDb" id="3880-AES73371"/>
<keyword evidence="2" id="KW-0732">Signal</keyword>
<keyword evidence="1" id="KW-1133">Transmembrane helix</keyword>
<feature type="signal peptide" evidence="2">
    <location>
        <begin position="1"/>
        <end position="17"/>
    </location>
</feature>
<dbReference type="EMBL" id="CM001219">
    <property type="protein sequence ID" value="AES73371.1"/>
    <property type="molecule type" value="Genomic_DNA"/>
</dbReference>
<organism evidence="3 5">
    <name type="scientific">Medicago truncatula</name>
    <name type="common">Barrel medic</name>
    <name type="synonym">Medicago tribuloides</name>
    <dbReference type="NCBI Taxonomy" id="3880"/>
    <lineage>
        <taxon>Eukaryota</taxon>
        <taxon>Viridiplantae</taxon>
        <taxon>Streptophyta</taxon>
        <taxon>Embryophyta</taxon>
        <taxon>Tracheophyta</taxon>
        <taxon>Spermatophyta</taxon>
        <taxon>Magnoliopsida</taxon>
        <taxon>eudicotyledons</taxon>
        <taxon>Gunneridae</taxon>
        <taxon>Pentapetalae</taxon>
        <taxon>rosids</taxon>
        <taxon>fabids</taxon>
        <taxon>Fabales</taxon>
        <taxon>Fabaceae</taxon>
        <taxon>Papilionoideae</taxon>
        <taxon>50 kb inversion clade</taxon>
        <taxon>NPAAA clade</taxon>
        <taxon>Hologalegina</taxon>
        <taxon>IRL clade</taxon>
        <taxon>Trifolieae</taxon>
        <taxon>Medicago</taxon>
    </lineage>
</organism>